<dbReference type="SUPFAM" id="SSF53474">
    <property type="entry name" value="alpha/beta-Hydrolases"/>
    <property type="match status" value="1"/>
</dbReference>
<keyword evidence="4" id="KW-1185">Reference proteome</keyword>
<dbReference type="InterPro" id="IPR029058">
    <property type="entry name" value="AB_hydrolase_fold"/>
</dbReference>
<feature type="region of interest" description="Disordered" evidence="1">
    <location>
        <begin position="1"/>
        <end position="37"/>
    </location>
</feature>
<dbReference type="Proteomes" id="UP001139502">
    <property type="component" value="Unassembled WGS sequence"/>
</dbReference>
<sequence length="282" mass="29681">MAERVGEEAHDAAGPGAAAPGPRSGGHRDAGATAGSGPAPVVLLHGVGLDRTVWADVEERLTGREVLALDLPGHGAQPPLTSPVTLQDLADDVVGRLPEGPVHLVGFSLGALIAQRIAAAAPERVLSLTCVSAVCSRTPEEAEAVRGRLETARSDFRASMERAVDRWFPGDVAGNRERRDRTREVLLANDVESYLHAYAVFAVGDREVAPELPRITAPTLAITGELDPGSTPEMTDRLADSIGGARRRVVPGVRHMLPVEAPDALVGELTELITEAEGARHD</sequence>
<evidence type="ECO:0000256" key="1">
    <source>
        <dbReference type="SAM" id="MobiDB-lite"/>
    </source>
</evidence>
<dbReference type="AlphaFoldDB" id="A0A9X2KJK9"/>
<evidence type="ECO:0000313" key="4">
    <source>
        <dbReference type="Proteomes" id="UP001139502"/>
    </source>
</evidence>
<dbReference type="InterPro" id="IPR000073">
    <property type="entry name" value="AB_hydrolase_1"/>
</dbReference>
<evidence type="ECO:0000259" key="2">
    <source>
        <dbReference type="Pfam" id="PF12697"/>
    </source>
</evidence>
<name>A0A9X2KJK9_9MICC</name>
<evidence type="ECO:0000313" key="3">
    <source>
        <dbReference type="EMBL" id="MCP3426969.1"/>
    </source>
</evidence>
<feature type="domain" description="AB hydrolase-1" evidence="2">
    <location>
        <begin position="41"/>
        <end position="266"/>
    </location>
</feature>
<organism evidence="3 4">
    <name type="scientific">Rothia santali</name>
    <dbReference type="NCBI Taxonomy" id="2949643"/>
    <lineage>
        <taxon>Bacteria</taxon>
        <taxon>Bacillati</taxon>
        <taxon>Actinomycetota</taxon>
        <taxon>Actinomycetes</taxon>
        <taxon>Micrococcales</taxon>
        <taxon>Micrococcaceae</taxon>
        <taxon>Rothia</taxon>
    </lineage>
</organism>
<keyword evidence="3" id="KW-0378">Hydrolase</keyword>
<gene>
    <name evidence="3" type="ORF">NBM05_13360</name>
</gene>
<dbReference type="GO" id="GO:0016787">
    <property type="term" value="F:hydrolase activity"/>
    <property type="evidence" value="ECO:0007669"/>
    <property type="project" value="UniProtKB-KW"/>
</dbReference>
<feature type="compositionally biased region" description="Low complexity" evidence="1">
    <location>
        <begin position="12"/>
        <end position="22"/>
    </location>
</feature>
<reference evidence="3" key="1">
    <citation type="submission" date="2022-06" db="EMBL/GenBank/DDBJ databases">
        <title>Rothia sp. isolated from sandalwood seedling.</title>
        <authorList>
            <person name="Tuikhar N."/>
            <person name="Kirdat K."/>
            <person name="Thorat V."/>
            <person name="Swetha P."/>
            <person name="Padma S."/>
            <person name="Sundararaj R."/>
            <person name="Yadav A."/>
        </authorList>
    </citation>
    <scope>NUCLEOTIDE SEQUENCE</scope>
    <source>
        <strain evidence="3">AR01</strain>
    </source>
</reference>
<dbReference type="Pfam" id="PF12697">
    <property type="entry name" value="Abhydrolase_6"/>
    <property type="match status" value="1"/>
</dbReference>
<protein>
    <submittedName>
        <fullName evidence="3">Alpha/beta hydrolase</fullName>
    </submittedName>
</protein>
<proteinExistence type="predicted"/>
<dbReference type="PANTHER" id="PTHR43798">
    <property type="entry name" value="MONOACYLGLYCEROL LIPASE"/>
    <property type="match status" value="1"/>
</dbReference>
<dbReference type="EMBL" id="JANAFB010000044">
    <property type="protein sequence ID" value="MCP3426969.1"/>
    <property type="molecule type" value="Genomic_DNA"/>
</dbReference>
<feature type="compositionally biased region" description="Basic and acidic residues" evidence="1">
    <location>
        <begin position="1"/>
        <end position="11"/>
    </location>
</feature>
<dbReference type="Gene3D" id="3.40.50.1820">
    <property type="entry name" value="alpha/beta hydrolase"/>
    <property type="match status" value="1"/>
</dbReference>
<comment type="caution">
    <text evidence="3">The sequence shown here is derived from an EMBL/GenBank/DDBJ whole genome shotgun (WGS) entry which is preliminary data.</text>
</comment>
<dbReference type="InterPro" id="IPR050266">
    <property type="entry name" value="AB_hydrolase_sf"/>
</dbReference>
<accession>A0A9X2KJK9</accession>